<keyword evidence="5 6" id="KW-0472">Membrane</keyword>
<evidence type="ECO:0000256" key="5">
    <source>
        <dbReference type="ARBA" id="ARBA00023136"/>
    </source>
</evidence>
<keyword evidence="2" id="KW-0813">Transport</keyword>
<dbReference type="KEGG" id="sng:SNE_A00610"/>
<dbReference type="eggNOG" id="COG2814">
    <property type="taxonomic scope" value="Bacteria"/>
</dbReference>
<name>F8L558_SIMNZ</name>
<dbReference type="EMBL" id="FR872582">
    <property type="protein sequence ID" value="CCB87939.1"/>
    <property type="molecule type" value="Genomic_DNA"/>
</dbReference>
<feature type="transmembrane region" description="Helical" evidence="6">
    <location>
        <begin position="396"/>
        <end position="414"/>
    </location>
</feature>
<dbReference type="SUPFAM" id="SSF103473">
    <property type="entry name" value="MFS general substrate transporter"/>
    <property type="match status" value="1"/>
</dbReference>
<comment type="subcellular location">
    <subcellularLocation>
        <location evidence="1">Membrane</location>
        <topology evidence="1">Multi-pass membrane protein</topology>
    </subcellularLocation>
</comment>
<feature type="transmembrane region" description="Helical" evidence="6">
    <location>
        <begin position="246"/>
        <end position="268"/>
    </location>
</feature>
<organism evidence="8 9">
    <name type="scientific">Simkania negevensis (strain ATCC VR-1471 / DSM 27360 / Z)</name>
    <dbReference type="NCBI Taxonomy" id="331113"/>
    <lineage>
        <taxon>Bacteria</taxon>
        <taxon>Pseudomonadati</taxon>
        <taxon>Chlamydiota</taxon>
        <taxon>Chlamydiia</taxon>
        <taxon>Parachlamydiales</taxon>
        <taxon>Simkaniaceae</taxon>
        <taxon>Simkania</taxon>
    </lineage>
</organism>
<evidence type="ECO:0000313" key="8">
    <source>
        <dbReference type="EMBL" id="CCB87939.1"/>
    </source>
</evidence>
<evidence type="ECO:0000256" key="1">
    <source>
        <dbReference type="ARBA" id="ARBA00004141"/>
    </source>
</evidence>
<keyword evidence="9" id="KW-1185">Reference proteome</keyword>
<feature type="transmembrane region" description="Helical" evidence="6">
    <location>
        <begin position="97"/>
        <end position="116"/>
    </location>
</feature>
<feature type="transmembrane region" description="Helical" evidence="6">
    <location>
        <begin position="196"/>
        <end position="214"/>
    </location>
</feature>
<feature type="transmembrane region" description="Helical" evidence="6">
    <location>
        <begin position="122"/>
        <end position="146"/>
    </location>
</feature>
<dbReference type="PROSITE" id="PS50850">
    <property type="entry name" value="MFS"/>
    <property type="match status" value="1"/>
</dbReference>
<dbReference type="HOGENOM" id="CLU_001265_10_11_0"/>
<keyword evidence="3 6" id="KW-0812">Transmembrane</keyword>
<feature type="transmembrane region" description="Helical" evidence="6">
    <location>
        <begin position="333"/>
        <end position="356"/>
    </location>
</feature>
<dbReference type="Gene3D" id="1.20.1250.20">
    <property type="entry name" value="MFS general substrate transporter like domains"/>
    <property type="match status" value="1"/>
</dbReference>
<reference evidence="8 9" key="2">
    <citation type="journal article" date="2011" name="Mol. Biol. Evol.">
        <title>Unity in variety--the pan-genome of the Chlamydiae.</title>
        <authorList>
            <person name="Collingro A."/>
            <person name="Tischler P."/>
            <person name="Weinmaier T."/>
            <person name="Penz T."/>
            <person name="Heinz E."/>
            <person name="Brunham R.C."/>
            <person name="Read T.D."/>
            <person name="Bavoil P.M."/>
            <person name="Sachse K."/>
            <person name="Kahane S."/>
            <person name="Friedman M.G."/>
            <person name="Rattei T."/>
            <person name="Myers G.S."/>
            <person name="Horn M."/>
        </authorList>
    </citation>
    <scope>NUCLEOTIDE SEQUENCE [LARGE SCALE GENOMIC DNA]</scope>
    <source>
        <strain evidence="9">ATCC VR-1471 / Z</strain>
    </source>
</reference>
<feature type="transmembrane region" description="Helical" evidence="6">
    <location>
        <begin position="368"/>
        <end position="390"/>
    </location>
</feature>
<dbReference type="Pfam" id="PF07690">
    <property type="entry name" value="MFS_1"/>
    <property type="match status" value="2"/>
</dbReference>
<proteinExistence type="predicted"/>
<evidence type="ECO:0000313" key="9">
    <source>
        <dbReference type="Proteomes" id="UP000000496"/>
    </source>
</evidence>
<dbReference type="InterPro" id="IPR020846">
    <property type="entry name" value="MFS_dom"/>
</dbReference>
<dbReference type="Proteomes" id="UP000000496">
    <property type="component" value="Chromosome gsn.131"/>
</dbReference>
<dbReference type="AlphaFoldDB" id="F8L558"/>
<gene>
    <name evidence="8" type="ordered locus">SNE_A00610</name>
</gene>
<feature type="transmembrane region" description="Helical" evidence="6">
    <location>
        <begin position="21"/>
        <end position="45"/>
    </location>
</feature>
<dbReference type="GO" id="GO:0016020">
    <property type="term" value="C:membrane"/>
    <property type="evidence" value="ECO:0007669"/>
    <property type="project" value="UniProtKB-SubCell"/>
</dbReference>
<dbReference type="InterPro" id="IPR011701">
    <property type="entry name" value="MFS"/>
</dbReference>
<feature type="domain" description="Major facilitator superfamily (MFS) profile" evidence="7">
    <location>
        <begin position="20"/>
        <end position="417"/>
    </location>
</feature>
<feature type="transmembrane region" description="Helical" evidence="6">
    <location>
        <begin position="65"/>
        <end position="85"/>
    </location>
</feature>
<evidence type="ECO:0000259" key="7">
    <source>
        <dbReference type="PROSITE" id="PS50850"/>
    </source>
</evidence>
<reference key="1">
    <citation type="journal article" date="2011" name="Mol. Biol. Evol.">
        <title>Unity in variety -- the pan-genome of the Chlamydiae.</title>
        <authorList>
            <person name="Collingro A."/>
            <person name="Tischler P."/>
            <person name="Weinmaier T."/>
            <person name="Penz T."/>
            <person name="Heinz E."/>
            <person name="Brunham R.C."/>
            <person name="Read T.D."/>
            <person name="Bavoil P.M."/>
            <person name="Sachse K."/>
            <person name="Kahane S."/>
            <person name="Friedman M.G."/>
            <person name="Rattei T."/>
            <person name="Myers G.S.A."/>
            <person name="Horn M."/>
        </authorList>
    </citation>
    <scope>NUCLEOTIDE SEQUENCE</scope>
    <source>
        <strain>Z</strain>
    </source>
</reference>
<dbReference type="GO" id="GO:0022857">
    <property type="term" value="F:transmembrane transporter activity"/>
    <property type="evidence" value="ECO:0007669"/>
    <property type="project" value="InterPro"/>
</dbReference>
<feature type="transmembrane region" description="Helical" evidence="6">
    <location>
        <begin position="274"/>
        <end position="297"/>
    </location>
</feature>
<accession>F8L558</accession>
<dbReference type="PANTHER" id="PTHR23504:SF15">
    <property type="entry name" value="MAJOR FACILITATOR SUPERFAMILY (MFS) PROFILE DOMAIN-CONTAINING PROTEIN"/>
    <property type="match status" value="1"/>
</dbReference>
<dbReference type="STRING" id="331113.SNE_A00610"/>
<protein>
    <recommendedName>
        <fullName evidence="7">Major facilitator superfamily (MFS) profile domain-containing protein</fullName>
    </recommendedName>
</protein>
<feature type="transmembrane region" description="Helical" evidence="6">
    <location>
        <begin position="309"/>
        <end position="327"/>
    </location>
</feature>
<dbReference type="PANTHER" id="PTHR23504">
    <property type="entry name" value="MAJOR FACILITATOR SUPERFAMILY DOMAIN-CONTAINING PROTEIN 10"/>
    <property type="match status" value="1"/>
</dbReference>
<evidence type="ECO:0000256" key="4">
    <source>
        <dbReference type="ARBA" id="ARBA00022989"/>
    </source>
</evidence>
<evidence type="ECO:0000256" key="2">
    <source>
        <dbReference type="ARBA" id="ARBA00022448"/>
    </source>
</evidence>
<dbReference type="InterPro" id="IPR036259">
    <property type="entry name" value="MFS_trans_sf"/>
</dbReference>
<evidence type="ECO:0000256" key="6">
    <source>
        <dbReference type="SAM" id="Phobius"/>
    </source>
</evidence>
<sequence>MGFELIDFFVNKEAVKKQSSLFSIFLTFAVDNLGATIVFPIFAPLFLEPEKGLLGASVSLTYKTVMLGIFLGIFPFVQFFLAPVLGEYADHHGRKRALLLTTFLTFVGYVLSAWSIHHHSLFWIFISRVVMGVGAGNLSICLSSLSDLSPSPKKKVRYYSYGSAIAGLTFILGPFIGGKLSDPNVNPLFDSSFPMFIGGLLGLFNVLFILFGFSETIKSISKTRFDFVKGIHNIQMALHTPSIKNLYLIYFFYLFSWNIIFLFVPAFVVQEFHLSNSVIGDICAIMGICWIIGTGIIHRLLYKLFHPKWVLIFSLLIYACLVVFVPYPYHLRYFIVILGICTTLSGLVWPLCTGAISNAAPPEIQGKVLGLSQSMLSLTMMLSALIGGLFLHAHTLIPFVISAISTLVALIILLKTKIVYH</sequence>
<feature type="transmembrane region" description="Helical" evidence="6">
    <location>
        <begin position="158"/>
        <end position="176"/>
    </location>
</feature>
<evidence type="ECO:0000256" key="3">
    <source>
        <dbReference type="ARBA" id="ARBA00022692"/>
    </source>
</evidence>
<keyword evidence="4 6" id="KW-1133">Transmembrane helix</keyword>